<dbReference type="RefSeq" id="WP_253968069.1">
    <property type="nucleotide sequence ID" value="NZ_JAMFTH010000003.1"/>
</dbReference>
<dbReference type="Proteomes" id="UP001139319">
    <property type="component" value="Unassembled WGS sequence"/>
</dbReference>
<protein>
    <submittedName>
        <fullName evidence="2">Uncharacterized protein</fullName>
    </submittedName>
</protein>
<dbReference type="PROSITE" id="PS51257">
    <property type="entry name" value="PROKAR_LIPOPROTEIN"/>
    <property type="match status" value="1"/>
</dbReference>
<reference evidence="2" key="2">
    <citation type="submission" date="2023-01" db="EMBL/GenBank/DDBJ databases">
        <title>Gilvimarinus xylanilyticus HB14 isolated from Caulerpa lentillifera aquaculture base in Hainan, China.</title>
        <authorList>
            <person name="Zhang Y.-J."/>
        </authorList>
    </citation>
    <scope>NUCLEOTIDE SEQUENCE</scope>
    <source>
        <strain evidence="2">HB14</strain>
    </source>
</reference>
<keyword evidence="3" id="KW-1185">Reference proteome</keyword>
<reference evidence="2" key="1">
    <citation type="submission" date="2022-05" db="EMBL/GenBank/DDBJ databases">
        <authorList>
            <person name="Sun H.-N."/>
        </authorList>
    </citation>
    <scope>NUCLEOTIDE SEQUENCE</scope>
    <source>
        <strain evidence="2">HB14</strain>
    </source>
</reference>
<comment type="caution">
    <text evidence="2">The sequence shown here is derived from an EMBL/GenBank/DDBJ whole genome shotgun (WGS) entry which is preliminary data.</text>
</comment>
<feature type="region of interest" description="Disordered" evidence="1">
    <location>
        <begin position="18"/>
        <end position="92"/>
    </location>
</feature>
<feature type="compositionally biased region" description="Low complexity" evidence="1">
    <location>
        <begin position="31"/>
        <end position="92"/>
    </location>
</feature>
<dbReference type="EMBL" id="JAMFTH010000003">
    <property type="protein sequence ID" value="MCP8899771.1"/>
    <property type="molecule type" value="Genomic_DNA"/>
</dbReference>
<gene>
    <name evidence="2" type="ORF">M6D89_10725</name>
</gene>
<evidence type="ECO:0000256" key="1">
    <source>
        <dbReference type="SAM" id="MobiDB-lite"/>
    </source>
</evidence>
<evidence type="ECO:0000313" key="3">
    <source>
        <dbReference type="Proteomes" id="UP001139319"/>
    </source>
</evidence>
<accession>A0A9X2KTC3</accession>
<dbReference type="AlphaFoldDB" id="A0A9X2KTC3"/>
<organism evidence="2 3">
    <name type="scientific">Gilvimarinus xylanilyticus</name>
    <dbReference type="NCBI Taxonomy" id="2944139"/>
    <lineage>
        <taxon>Bacteria</taxon>
        <taxon>Pseudomonadati</taxon>
        <taxon>Pseudomonadota</taxon>
        <taxon>Gammaproteobacteria</taxon>
        <taxon>Cellvibrionales</taxon>
        <taxon>Cellvibrionaceae</taxon>
        <taxon>Gilvimarinus</taxon>
    </lineage>
</organism>
<sequence length="494" mass="52751">MKRINGLLAAMAVSLVTGCGGSSSNDDDDTSFSSSSSVQMSSSSSSVESSNSQISSSTSSIGSSSSQVASSASSDGSNSSASSEPNSSSSSVSSAAAAKTGVFLDSPVVNIGYRTETLDGQTNGGGEFQYLEGETVTFFIGNLEFPAVAAVSKITPLDLAGTDDSSNPMVVNIIRLLQSLDVDGNPENGLEIAKTAKTVSVPVDFSAPINDFEANAAVVNLVANSGSVITRLVSQSAAISHFEQTLTAEGIEFTNNSSVVGVWRTSQTENDLLAFVFFADGTYAHVEIDEKGPYEYEDQDSGMEWGTYAVNQETGLVAVSQIFDENGGAGLTSFTDEDRDLFFHVSGDILTLEFDENANGVIDTEGETLVFSRQSASSGLYGPWVNESSENEFLAFVFFEDNTYIHMEVDEEEPFDVYGEDSGMEWGSYNLNSETGALVIDVFNDYNDDAGLSDQDLNEMDHYVIFTEDGMLLHVDSNRNGLVDDNERFNFQRP</sequence>
<name>A0A9X2KTC3_9GAMM</name>
<evidence type="ECO:0000313" key="2">
    <source>
        <dbReference type="EMBL" id="MCP8899771.1"/>
    </source>
</evidence>
<proteinExistence type="predicted"/>